<evidence type="ECO:0000313" key="4">
    <source>
        <dbReference type="EMBL" id="MEO1766227.1"/>
    </source>
</evidence>
<dbReference type="Proteomes" id="UP001482231">
    <property type="component" value="Unassembled WGS sequence"/>
</dbReference>
<dbReference type="RefSeq" id="WP_347307068.1">
    <property type="nucleotide sequence ID" value="NZ_JBAJEX010000001.1"/>
</dbReference>
<comment type="caution">
    <text evidence="4">The sequence shown here is derived from an EMBL/GenBank/DDBJ whole genome shotgun (WGS) entry which is preliminary data.</text>
</comment>
<dbReference type="Pfam" id="PF07811">
    <property type="entry name" value="TadE"/>
    <property type="match status" value="1"/>
</dbReference>
<protein>
    <submittedName>
        <fullName evidence="4">TadE/TadG family type IV pilus assembly protein</fullName>
    </submittedName>
</protein>
<feature type="transmembrane region" description="Helical" evidence="2">
    <location>
        <begin position="21"/>
        <end position="42"/>
    </location>
</feature>
<reference evidence="4 5" key="1">
    <citation type="submission" date="2024-02" db="EMBL/GenBank/DDBJ databases">
        <title>New thermophilic sulfur-oxidizing bacteria from a hot springs of the Uzon caldera (Kamchatka, Russia).</title>
        <authorList>
            <person name="Dukat A.M."/>
            <person name="Elcheninov A.G."/>
            <person name="Frolov E.N."/>
        </authorList>
    </citation>
    <scope>NUCLEOTIDE SEQUENCE [LARGE SCALE GENOMIC DNA]</scope>
    <source>
        <strain evidence="4 5">AK1</strain>
    </source>
</reference>
<evidence type="ECO:0000256" key="2">
    <source>
        <dbReference type="SAM" id="Phobius"/>
    </source>
</evidence>
<keyword evidence="2" id="KW-1133">Transmembrane helix</keyword>
<sequence>MRRRLLAGRLPRRRGASLVEFVVVAPTVLMLGLATLQAGLVYHAKSNLNYATFEAARAGAVDHARLDAIFTGLRRGLVAYYGGGTTPTELAQSYVRLVADLATSPVRIEILSPSKESFDDYASPALAAKLKVKGRVIPNANLAFLQCPMDVPGCNHDPKTNRSGQSLQDANLLKLRVTYGIPPEKQVPLVGRFYTWALSVLDADDPDTFRKALIARGRIPIVAHTVIRMQSEAIENDAMASIPGPGNDGKPKDPGPGPGGGELPKCPVTDPACTSAPEPPGGGNGNNDAPCPDGSNICPVCTDENGKVIKKP</sequence>
<keyword evidence="5" id="KW-1185">Reference proteome</keyword>
<feature type="domain" description="TadE-like" evidence="3">
    <location>
        <begin position="15"/>
        <end position="57"/>
    </location>
</feature>
<evidence type="ECO:0000256" key="1">
    <source>
        <dbReference type="SAM" id="MobiDB-lite"/>
    </source>
</evidence>
<proteinExistence type="predicted"/>
<name>A0ABV0EEH5_9BURK</name>
<gene>
    <name evidence="4" type="ORF">V6E02_03230</name>
</gene>
<organism evidence="4 5">
    <name type="scientific">Thiobacter aerophilum</name>
    <dbReference type="NCBI Taxonomy" id="3121275"/>
    <lineage>
        <taxon>Bacteria</taxon>
        <taxon>Pseudomonadati</taxon>
        <taxon>Pseudomonadota</taxon>
        <taxon>Betaproteobacteria</taxon>
        <taxon>Burkholderiales</taxon>
        <taxon>Thiobacteraceae</taxon>
        <taxon>Thiobacter</taxon>
    </lineage>
</organism>
<keyword evidence="2" id="KW-0812">Transmembrane</keyword>
<evidence type="ECO:0000313" key="5">
    <source>
        <dbReference type="Proteomes" id="UP001482231"/>
    </source>
</evidence>
<accession>A0ABV0EEH5</accession>
<keyword evidence="2" id="KW-0472">Membrane</keyword>
<feature type="region of interest" description="Disordered" evidence="1">
    <location>
        <begin position="238"/>
        <end position="312"/>
    </location>
</feature>
<dbReference type="InterPro" id="IPR012495">
    <property type="entry name" value="TadE-like_dom"/>
</dbReference>
<evidence type="ECO:0000259" key="3">
    <source>
        <dbReference type="Pfam" id="PF07811"/>
    </source>
</evidence>
<dbReference type="EMBL" id="JBAJEX010000001">
    <property type="protein sequence ID" value="MEO1766227.1"/>
    <property type="molecule type" value="Genomic_DNA"/>
</dbReference>